<dbReference type="Gramene" id="TuG1812S0002781800.01.T01">
    <property type="protein sequence ID" value="TuG1812S0002781800.01.T01"/>
    <property type="gene ID" value="TuG1812S0002781800.01"/>
</dbReference>
<keyword evidence="3" id="KW-1185">Reference proteome</keyword>
<proteinExistence type="predicted"/>
<evidence type="ECO:0000256" key="1">
    <source>
        <dbReference type="SAM" id="MobiDB-lite"/>
    </source>
</evidence>
<sequence length="175" mass="18518">ATPRRRRASIATPAGSLPGSSVLDPFFKHGRRPSSSGTSSIGSASLLPEPHDPSASPLRTNPGRTPRRSSVGAHRAPTVPSSNPRLPLPDLNPGTSPRSVPPVLAGSRRPCRQDPCRCLLHCHGSAPVLFLQEREQQQLVSQASTKERASRPSCAPCRPPLSTSRALAHVCSAQP</sequence>
<evidence type="ECO:0000313" key="2">
    <source>
        <dbReference type="EnsemblPlants" id="TuG1812S0002781800.01.T01"/>
    </source>
</evidence>
<reference evidence="3" key="1">
    <citation type="journal article" date="2013" name="Nature">
        <title>Draft genome of the wheat A-genome progenitor Triticum urartu.</title>
        <authorList>
            <person name="Ling H.Q."/>
            <person name="Zhao S."/>
            <person name="Liu D."/>
            <person name="Wang J."/>
            <person name="Sun H."/>
            <person name="Zhang C."/>
            <person name="Fan H."/>
            <person name="Li D."/>
            <person name="Dong L."/>
            <person name="Tao Y."/>
            <person name="Gao C."/>
            <person name="Wu H."/>
            <person name="Li Y."/>
            <person name="Cui Y."/>
            <person name="Guo X."/>
            <person name="Zheng S."/>
            <person name="Wang B."/>
            <person name="Yu K."/>
            <person name="Liang Q."/>
            <person name="Yang W."/>
            <person name="Lou X."/>
            <person name="Chen J."/>
            <person name="Feng M."/>
            <person name="Jian J."/>
            <person name="Zhang X."/>
            <person name="Luo G."/>
            <person name="Jiang Y."/>
            <person name="Liu J."/>
            <person name="Wang Z."/>
            <person name="Sha Y."/>
            <person name="Zhang B."/>
            <person name="Wu H."/>
            <person name="Tang D."/>
            <person name="Shen Q."/>
            <person name="Xue P."/>
            <person name="Zou S."/>
            <person name="Wang X."/>
            <person name="Liu X."/>
            <person name="Wang F."/>
            <person name="Yang Y."/>
            <person name="An X."/>
            <person name="Dong Z."/>
            <person name="Zhang K."/>
            <person name="Zhang X."/>
            <person name="Luo M.C."/>
            <person name="Dvorak J."/>
            <person name="Tong Y."/>
            <person name="Wang J."/>
            <person name="Yang H."/>
            <person name="Li Z."/>
            <person name="Wang D."/>
            <person name="Zhang A."/>
            <person name="Wang J."/>
        </authorList>
    </citation>
    <scope>NUCLEOTIDE SEQUENCE</scope>
    <source>
        <strain evidence="3">cv. G1812</strain>
    </source>
</reference>
<dbReference type="Proteomes" id="UP000015106">
    <property type="component" value="Unassembled WGS sequence"/>
</dbReference>
<dbReference type="EnsemblPlants" id="TuG1812S0002781800.01.T01">
    <property type="protein sequence ID" value="TuG1812S0002781800.01.T01"/>
    <property type="gene ID" value="TuG1812S0002781800.01"/>
</dbReference>
<feature type="compositionally biased region" description="Low complexity" evidence="1">
    <location>
        <begin position="34"/>
        <end position="45"/>
    </location>
</feature>
<organism evidence="2 3">
    <name type="scientific">Triticum urartu</name>
    <name type="common">Red wild einkorn</name>
    <name type="synonym">Crithodium urartu</name>
    <dbReference type="NCBI Taxonomy" id="4572"/>
    <lineage>
        <taxon>Eukaryota</taxon>
        <taxon>Viridiplantae</taxon>
        <taxon>Streptophyta</taxon>
        <taxon>Embryophyta</taxon>
        <taxon>Tracheophyta</taxon>
        <taxon>Spermatophyta</taxon>
        <taxon>Magnoliopsida</taxon>
        <taxon>Liliopsida</taxon>
        <taxon>Poales</taxon>
        <taxon>Poaceae</taxon>
        <taxon>BOP clade</taxon>
        <taxon>Pooideae</taxon>
        <taxon>Triticodae</taxon>
        <taxon>Triticeae</taxon>
        <taxon>Triticinae</taxon>
        <taxon>Triticum</taxon>
    </lineage>
</organism>
<protein>
    <submittedName>
        <fullName evidence="2">Uncharacterized protein</fullName>
    </submittedName>
</protein>
<reference evidence="2" key="2">
    <citation type="submission" date="2022-06" db="UniProtKB">
        <authorList>
            <consortium name="EnsemblPlants"/>
        </authorList>
    </citation>
    <scope>IDENTIFICATION</scope>
</reference>
<name>A0A8R7VF65_TRIUA</name>
<evidence type="ECO:0000313" key="3">
    <source>
        <dbReference type="Proteomes" id="UP000015106"/>
    </source>
</evidence>
<dbReference type="AlphaFoldDB" id="A0A8R7VF65"/>
<accession>A0A8R7VF65</accession>
<feature type="region of interest" description="Disordered" evidence="1">
    <location>
        <begin position="1"/>
        <end position="107"/>
    </location>
</feature>